<dbReference type="SUPFAM" id="SSF50978">
    <property type="entry name" value="WD40 repeat-like"/>
    <property type="match status" value="1"/>
</dbReference>
<dbReference type="GO" id="GO:0033290">
    <property type="term" value="C:eukaryotic 48S preinitiation complex"/>
    <property type="evidence" value="ECO:0007669"/>
    <property type="project" value="UniProtKB-UniRule"/>
</dbReference>
<gene>
    <name evidence="9" type="ORF">EVAR_22866_1</name>
</gene>
<dbReference type="InterPro" id="IPR036322">
    <property type="entry name" value="WD40_repeat_dom_sf"/>
</dbReference>
<dbReference type="GO" id="GO:0001732">
    <property type="term" value="P:formation of cytoplasmic translation initiation complex"/>
    <property type="evidence" value="ECO:0007669"/>
    <property type="project" value="UniProtKB-UniRule"/>
</dbReference>
<dbReference type="FunFam" id="2.130.10.10:FF:000127">
    <property type="entry name" value="Eukaryotic translation initiation factor 3 subunit I"/>
    <property type="match status" value="1"/>
</dbReference>
<dbReference type="EMBL" id="BGZK01000227">
    <property type="protein sequence ID" value="GBP29968.1"/>
    <property type="molecule type" value="Genomic_DNA"/>
</dbReference>
<dbReference type="AlphaFoldDB" id="A0A4C1UU50"/>
<evidence type="ECO:0000256" key="4">
    <source>
        <dbReference type="ARBA" id="ARBA00022737"/>
    </source>
</evidence>
<comment type="similarity">
    <text evidence="6">Belongs to the WD repeat STRAP family.</text>
</comment>
<keyword evidence="10" id="KW-1185">Reference proteome</keyword>
<comment type="subcellular location">
    <subcellularLocation>
        <location evidence="7">Cytoplasm</location>
    </subcellularLocation>
</comment>
<keyword evidence="1 7" id="KW-0963">Cytoplasm</keyword>
<feature type="repeat" description="WD" evidence="8">
    <location>
        <begin position="49"/>
        <end position="80"/>
    </location>
</feature>
<evidence type="ECO:0000256" key="5">
    <source>
        <dbReference type="ARBA" id="ARBA00022917"/>
    </source>
</evidence>
<keyword evidence="4" id="KW-0677">Repeat</keyword>
<feature type="repeat" description="WD" evidence="8">
    <location>
        <begin position="91"/>
        <end position="132"/>
    </location>
</feature>
<organism evidence="9 10">
    <name type="scientific">Eumeta variegata</name>
    <name type="common">Bagworm moth</name>
    <name type="synonym">Eumeta japonica</name>
    <dbReference type="NCBI Taxonomy" id="151549"/>
    <lineage>
        <taxon>Eukaryota</taxon>
        <taxon>Metazoa</taxon>
        <taxon>Ecdysozoa</taxon>
        <taxon>Arthropoda</taxon>
        <taxon>Hexapoda</taxon>
        <taxon>Insecta</taxon>
        <taxon>Pterygota</taxon>
        <taxon>Neoptera</taxon>
        <taxon>Endopterygota</taxon>
        <taxon>Lepidoptera</taxon>
        <taxon>Glossata</taxon>
        <taxon>Ditrysia</taxon>
        <taxon>Tineoidea</taxon>
        <taxon>Psychidae</taxon>
        <taxon>Oiketicinae</taxon>
        <taxon>Eumeta</taxon>
    </lineage>
</organism>
<comment type="similarity">
    <text evidence="7">Belongs to the eIF-3 subunit I family.</text>
</comment>
<dbReference type="STRING" id="151549.A0A4C1UU50"/>
<proteinExistence type="inferred from homology"/>
<dbReference type="HAMAP" id="MF_03008">
    <property type="entry name" value="eIF3i"/>
    <property type="match status" value="1"/>
</dbReference>
<evidence type="ECO:0000256" key="1">
    <source>
        <dbReference type="ARBA" id="ARBA00022490"/>
    </source>
</evidence>
<evidence type="ECO:0000313" key="9">
    <source>
        <dbReference type="EMBL" id="GBP29968.1"/>
    </source>
</evidence>
<evidence type="ECO:0000256" key="8">
    <source>
        <dbReference type="PROSITE-ProRule" id="PRU00221"/>
    </source>
</evidence>
<dbReference type="Pfam" id="PF24805">
    <property type="entry name" value="EIF3I"/>
    <property type="match status" value="1"/>
</dbReference>
<reference evidence="9 10" key="1">
    <citation type="journal article" date="2019" name="Commun. Biol.">
        <title>The bagworm genome reveals a unique fibroin gene that provides high tensile strength.</title>
        <authorList>
            <person name="Kono N."/>
            <person name="Nakamura H."/>
            <person name="Ohtoshi R."/>
            <person name="Tomita M."/>
            <person name="Numata K."/>
            <person name="Arakawa K."/>
        </authorList>
    </citation>
    <scope>NUCLEOTIDE SEQUENCE [LARGE SCALE GENOMIC DNA]</scope>
</reference>
<keyword evidence="3 8" id="KW-0853">WD repeat</keyword>
<dbReference type="PROSITE" id="PS00678">
    <property type="entry name" value="WD_REPEATS_1"/>
    <property type="match status" value="1"/>
</dbReference>
<dbReference type="InterPro" id="IPR019775">
    <property type="entry name" value="WD40_repeat_CS"/>
</dbReference>
<dbReference type="InterPro" id="IPR027525">
    <property type="entry name" value="eIF3i"/>
</dbReference>
<evidence type="ECO:0000313" key="10">
    <source>
        <dbReference type="Proteomes" id="UP000299102"/>
    </source>
</evidence>
<dbReference type="GO" id="GO:0016282">
    <property type="term" value="C:eukaryotic 43S preinitiation complex"/>
    <property type="evidence" value="ECO:0007669"/>
    <property type="project" value="UniProtKB-UniRule"/>
</dbReference>
<dbReference type="InterPro" id="IPR001680">
    <property type="entry name" value="WD40_rpt"/>
</dbReference>
<dbReference type="PANTHER" id="PTHR19877:SF1">
    <property type="entry name" value="EUKARYOTIC TRANSLATION INITIATION FACTOR 3 SUBUNIT I"/>
    <property type="match status" value="1"/>
</dbReference>
<accession>A0A4C1UU50</accession>
<dbReference type="PROSITE" id="PS50082">
    <property type="entry name" value="WD_REPEATS_2"/>
    <property type="match status" value="4"/>
</dbReference>
<dbReference type="GO" id="GO:0003723">
    <property type="term" value="F:RNA binding"/>
    <property type="evidence" value="ECO:0007669"/>
    <property type="project" value="TreeGrafter"/>
</dbReference>
<dbReference type="InterPro" id="IPR015943">
    <property type="entry name" value="WD40/YVTN_repeat-like_dom_sf"/>
</dbReference>
<name>A0A4C1UU50_EUMVA</name>
<sequence length="372" mass="41832">MDELTVKCLFYADDQIILASSACELQKMIINVNHSVKKRIMKVKKPLMLQGHERAITQIKYNREGDLLFSAAKDSKPNVWWSLNGERLGTFNGHGGVVWCLDVDWQSINLITGGGDSSCRLWDLETGKNIATIKTNSSVRTCNFSFSAYQAAYTTDKAMGHPCEVFIIDTRTIDDSVSTQSPILKWEITDSKVTSMVWGSLDETIITGHEAGDLIQWDLRTGKKIHSIKEHTHQINDMQLSRDGTMFITASKDQTAKLFDTSSLELMKEYKTERPINSAALSPILDHVVLGGGQDAMEVTTTSTRQGKFDARFFHLVFEEEFGRVKGHFGPINSLAFHPDGKSYASGGEDGYVRVQSFDQSYFDYTFDYNRD</sequence>
<evidence type="ECO:0000256" key="7">
    <source>
        <dbReference type="HAMAP-Rule" id="MF_03008"/>
    </source>
</evidence>
<evidence type="ECO:0000256" key="3">
    <source>
        <dbReference type="ARBA" id="ARBA00022574"/>
    </source>
</evidence>
<dbReference type="PROSITE" id="PS50294">
    <property type="entry name" value="WD_REPEATS_REGION"/>
    <property type="match status" value="3"/>
</dbReference>
<dbReference type="GO" id="GO:0071541">
    <property type="term" value="C:eukaryotic translation initiation factor 3 complex, eIF3m"/>
    <property type="evidence" value="ECO:0007669"/>
    <property type="project" value="TreeGrafter"/>
</dbReference>
<evidence type="ECO:0000256" key="6">
    <source>
        <dbReference type="ARBA" id="ARBA00038394"/>
    </source>
</evidence>
<dbReference type="PANTHER" id="PTHR19877">
    <property type="entry name" value="EUKARYOTIC TRANSLATION INITIATION FACTOR 3 SUBUNIT I"/>
    <property type="match status" value="1"/>
</dbReference>
<comment type="caution">
    <text evidence="9">The sequence shown here is derived from an EMBL/GenBank/DDBJ whole genome shotgun (WGS) entry which is preliminary data.</text>
</comment>
<evidence type="ECO:0000256" key="2">
    <source>
        <dbReference type="ARBA" id="ARBA00022540"/>
    </source>
</evidence>
<dbReference type="Gene3D" id="2.130.10.10">
    <property type="entry name" value="YVTN repeat-like/Quinoprotein amine dehydrogenase"/>
    <property type="match status" value="1"/>
</dbReference>
<keyword evidence="5 7" id="KW-0648">Protein biosynthesis</keyword>
<dbReference type="GO" id="GO:0003743">
    <property type="term" value="F:translation initiation factor activity"/>
    <property type="evidence" value="ECO:0007669"/>
    <property type="project" value="UniProtKB-UniRule"/>
</dbReference>
<feature type="repeat" description="WD" evidence="8">
    <location>
        <begin position="228"/>
        <end position="269"/>
    </location>
</feature>
<keyword evidence="2 7" id="KW-0396">Initiation factor</keyword>
<dbReference type="Proteomes" id="UP000299102">
    <property type="component" value="Unassembled WGS sequence"/>
</dbReference>
<feature type="repeat" description="WD" evidence="8">
    <location>
        <begin position="325"/>
        <end position="355"/>
    </location>
</feature>
<protein>
    <recommendedName>
        <fullName evidence="7">Eukaryotic translation initiation factor 3 subunit I</fullName>
        <shortName evidence="7">eIF3i</shortName>
    </recommendedName>
</protein>
<comment type="function">
    <text evidence="7">Component of the eukaryotic translation initiation factor 3 (eIF-3) complex, which is involved in protein synthesis of a specialized repertoire of mRNAs and, together with other initiation factors, stimulates binding of mRNA and methionyl-tRNAi to the 40S ribosome. The eIF-3 complex specifically targets and initiates translation of a subset of mRNAs involved in cell proliferation.</text>
</comment>
<comment type="subunit">
    <text evidence="7">Component of the eukaryotic translation initiation factor 3 (eIF-3) complex.</text>
</comment>
<dbReference type="OrthoDB" id="24966at2759"/>
<dbReference type="SMART" id="SM00320">
    <property type="entry name" value="WD40"/>
    <property type="match status" value="5"/>
</dbReference>